<dbReference type="RefSeq" id="XP_019498999.1">
    <property type="nucleotide sequence ID" value="XM_019643454.1"/>
</dbReference>
<evidence type="ECO:0000256" key="1">
    <source>
        <dbReference type="SAM" id="MobiDB-lite"/>
    </source>
</evidence>
<evidence type="ECO:0000313" key="2">
    <source>
        <dbReference type="Proteomes" id="UP000694851"/>
    </source>
</evidence>
<protein>
    <submittedName>
        <fullName evidence="3">Uncharacterized protein LOC109383228</fullName>
    </submittedName>
</protein>
<reference evidence="3" key="1">
    <citation type="submission" date="2025-08" db="UniProtKB">
        <authorList>
            <consortium name="RefSeq"/>
        </authorList>
    </citation>
    <scope>IDENTIFICATION</scope>
    <source>
        <tissue evidence="3">Muscle</tissue>
    </source>
</reference>
<keyword evidence="2" id="KW-1185">Reference proteome</keyword>
<dbReference type="AlphaFoldDB" id="A0A8B7RD66"/>
<dbReference type="GeneID" id="109383228"/>
<evidence type="ECO:0000313" key="3">
    <source>
        <dbReference type="RefSeq" id="XP_019498999.1"/>
    </source>
</evidence>
<accession>A0A8B7RD66</accession>
<organism evidence="2 3">
    <name type="scientific">Hipposideros armiger</name>
    <name type="common">Great Himalayan leaf-nosed bat</name>
    <dbReference type="NCBI Taxonomy" id="186990"/>
    <lineage>
        <taxon>Eukaryota</taxon>
        <taxon>Metazoa</taxon>
        <taxon>Chordata</taxon>
        <taxon>Craniata</taxon>
        <taxon>Vertebrata</taxon>
        <taxon>Euteleostomi</taxon>
        <taxon>Mammalia</taxon>
        <taxon>Eutheria</taxon>
        <taxon>Laurasiatheria</taxon>
        <taxon>Chiroptera</taxon>
        <taxon>Yinpterochiroptera</taxon>
        <taxon>Rhinolophoidea</taxon>
        <taxon>Hipposideridae</taxon>
        <taxon>Hipposideros</taxon>
    </lineage>
</organism>
<proteinExistence type="predicted"/>
<dbReference type="KEGG" id="hai:109383228"/>
<name>A0A8B7RD66_HIPAR</name>
<gene>
    <name evidence="3" type="primary">LOC109383228</name>
</gene>
<feature type="region of interest" description="Disordered" evidence="1">
    <location>
        <begin position="17"/>
        <end position="37"/>
    </location>
</feature>
<sequence>MGLEEKGRFWSLQFLSSPRRTEQQAPRFRSPNERTAQEPLKAECPTIPLQPLVILFQEHCGPSPGLGRLLTTLPDSGTTLFGIQAEVKGRIVAKYLSPCLFFWADEALSALAAGNGGNLEFSLRRALWPAFAQVCMFGQVWTMLLLTASHEEGYDATLGEMVHAAWTRHRGDEKHPCDRDGQRILLPLNSSPTNHQLCKFGTDLKPWTWQS</sequence>
<dbReference type="Proteomes" id="UP000694851">
    <property type="component" value="Unplaced"/>
</dbReference>